<evidence type="ECO:0000256" key="3">
    <source>
        <dbReference type="ARBA" id="ARBA00006647"/>
    </source>
</evidence>
<comment type="similarity">
    <text evidence="3">Belongs to the nuclear hormone receptor family. NR0 subfamily.</text>
</comment>
<dbReference type="Gene3D" id="1.10.565.10">
    <property type="entry name" value="Retinoid X Receptor"/>
    <property type="match status" value="1"/>
</dbReference>
<evidence type="ECO:0000313" key="12">
    <source>
        <dbReference type="Proteomes" id="UP000828390"/>
    </source>
</evidence>
<feature type="compositionally biased region" description="Low complexity" evidence="9">
    <location>
        <begin position="193"/>
        <end position="208"/>
    </location>
</feature>
<feature type="region of interest" description="Disordered" evidence="9">
    <location>
        <begin position="186"/>
        <end position="239"/>
    </location>
</feature>
<reference evidence="11" key="1">
    <citation type="journal article" date="2019" name="bioRxiv">
        <title>The Genome of the Zebra Mussel, Dreissena polymorpha: A Resource for Invasive Species Research.</title>
        <authorList>
            <person name="McCartney M.A."/>
            <person name="Auch B."/>
            <person name="Kono T."/>
            <person name="Mallez S."/>
            <person name="Zhang Y."/>
            <person name="Obille A."/>
            <person name="Becker A."/>
            <person name="Abrahante J.E."/>
            <person name="Garbe J."/>
            <person name="Badalamenti J.P."/>
            <person name="Herman A."/>
            <person name="Mangelson H."/>
            <person name="Liachko I."/>
            <person name="Sullivan S."/>
            <person name="Sone E.D."/>
            <person name="Koren S."/>
            <person name="Silverstein K.A.T."/>
            <person name="Beckman K.B."/>
            <person name="Gohl D.M."/>
        </authorList>
    </citation>
    <scope>NUCLEOTIDE SEQUENCE</scope>
    <source>
        <strain evidence="11">Duluth1</strain>
        <tissue evidence="11">Whole animal</tissue>
    </source>
</reference>
<dbReference type="Pfam" id="PF00104">
    <property type="entry name" value="Hormone_recep"/>
    <property type="match status" value="1"/>
</dbReference>
<dbReference type="GO" id="GO:0003714">
    <property type="term" value="F:transcription corepressor activity"/>
    <property type="evidence" value="ECO:0007669"/>
    <property type="project" value="TreeGrafter"/>
</dbReference>
<evidence type="ECO:0000256" key="8">
    <source>
        <dbReference type="ARBA" id="ARBA00023170"/>
    </source>
</evidence>
<evidence type="ECO:0000256" key="5">
    <source>
        <dbReference type="ARBA" id="ARBA00022491"/>
    </source>
</evidence>
<accession>A0A9D4GYD6</accession>
<dbReference type="GO" id="GO:0000122">
    <property type="term" value="P:negative regulation of transcription by RNA polymerase II"/>
    <property type="evidence" value="ECO:0007669"/>
    <property type="project" value="TreeGrafter"/>
</dbReference>
<name>A0A9D4GYD6_DREPO</name>
<evidence type="ECO:0000256" key="4">
    <source>
        <dbReference type="ARBA" id="ARBA00022490"/>
    </source>
</evidence>
<evidence type="ECO:0000259" key="10">
    <source>
        <dbReference type="PROSITE" id="PS51843"/>
    </source>
</evidence>
<feature type="domain" description="NR LBD" evidence="10">
    <location>
        <begin position="298"/>
        <end position="548"/>
    </location>
</feature>
<keyword evidence="8" id="KW-0675">Receptor</keyword>
<protein>
    <recommendedName>
        <fullName evidence="10">NR LBD domain-containing protein</fullName>
    </recommendedName>
</protein>
<proteinExistence type="inferred from homology"/>
<dbReference type="GO" id="GO:0005634">
    <property type="term" value="C:nucleus"/>
    <property type="evidence" value="ECO:0007669"/>
    <property type="project" value="UniProtKB-SubCell"/>
</dbReference>
<evidence type="ECO:0000256" key="9">
    <source>
        <dbReference type="SAM" id="MobiDB-lite"/>
    </source>
</evidence>
<gene>
    <name evidence="11" type="ORF">DPMN_123893</name>
</gene>
<keyword evidence="6" id="KW-0805">Transcription regulation</keyword>
<organism evidence="11 12">
    <name type="scientific">Dreissena polymorpha</name>
    <name type="common">Zebra mussel</name>
    <name type="synonym">Mytilus polymorpha</name>
    <dbReference type="NCBI Taxonomy" id="45954"/>
    <lineage>
        <taxon>Eukaryota</taxon>
        <taxon>Metazoa</taxon>
        <taxon>Spiralia</taxon>
        <taxon>Lophotrochozoa</taxon>
        <taxon>Mollusca</taxon>
        <taxon>Bivalvia</taxon>
        <taxon>Autobranchia</taxon>
        <taxon>Heteroconchia</taxon>
        <taxon>Euheterodonta</taxon>
        <taxon>Imparidentia</taxon>
        <taxon>Neoheterodontei</taxon>
        <taxon>Myida</taxon>
        <taxon>Dreissenoidea</taxon>
        <taxon>Dreissenidae</taxon>
        <taxon>Dreissena</taxon>
    </lineage>
</organism>
<evidence type="ECO:0000256" key="7">
    <source>
        <dbReference type="ARBA" id="ARBA00023163"/>
    </source>
</evidence>
<dbReference type="EMBL" id="JAIWYP010000005">
    <property type="protein sequence ID" value="KAH3822122.1"/>
    <property type="molecule type" value="Genomic_DNA"/>
</dbReference>
<dbReference type="InterPro" id="IPR001723">
    <property type="entry name" value="Nuclear_hrmn_rcpt"/>
</dbReference>
<evidence type="ECO:0000256" key="6">
    <source>
        <dbReference type="ARBA" id="ARBA00023015"/>
    </source>
</evidence>
<evidence type="ECO:0000256" key="2">
    <source>
        <dbReference type="ARBA" id="ARBA00004496"/>
    </source>
</evidence>
<dbReference type="InterPro" id="IPR035500">
    <property type="entry name" value="NHR-like_dom_sf"/>
</dbReference>
<sequence length="548" mass="61045">MAPTHNVNSPSGEISERAFEIIQSIRAERGLERDTMCDKSAKPCRTLQSVLRGEVPSAYMHLAVPANECYYQNAAGILSVVRKGHRTAAGYKPYPCASPNRHIMHNTSLAGRSVDDFRDPSPQRVHPYPEQLLLTPDSVYGQGSTSCQDSDLYAERDSPVMESRFCTFQESVSPFLDYSASSPYHHVASSPAHSGYGSGRESSSSYHGFLRHSVSPYSPYQRTPSPHSSNSSPFNGSQTADIEFTPVKYSFDSRQDDADTDNDQPMDLSKKSPKQNPRSASNCIIDADIDPTDKHELNSGSLLRNLLTNSHEQRRVAQDASSGRSTPDSDVYKPDIQISGCTPVTLAKKMVYPITSRVSDWLLKIVQFAKTIPEFASMSQNDKWTLLVHAWARMLLLLMAENELEFAVTPLTSGGAPGVRDSRLMQPSQCKDEPTMKSVEGVQNFIRKCKNMSLDQKEYALLRMAVLFNTGSTGLDDPGLVEKLNSAVQELLQQHARTTRPDDVMHYSRLLMLFPALYGISCRMVENLFCKHINLDMQVLLKEMLQSL</sequence>
<dbReference type="PRINTS" id="PR00398">
    <property type="entry name" value="STRDHORMONER"/>
</dbReference>
<feature type="compositionally biased region" description="Polar residues" evidence="9">
    <location>
        <begin position="319"/>
        <end position="328"/>
    </location>
</feature>
<dbReference type="AlphaFoldDB" id="A0A9D4GYD6"/>
<dbReference type="GO" id="GO:0005737">
    <property type="term" value="C:cytoplasm"/>
    <property type="evidence" value="ECO:0007669"/>
    <property type="project" value="UniProtKB-SubCell"/>
</dbReference>
<feature type="region of interest" description="Disordered" evidence="9">
    <location>
        <begin position="251"/>
        <end position="281"/>
    </location>
</feature>
<dbReference type="PANTHER" id="PTHR24081">
    <property type="entry name" value="NUCLEAR RECEPTOR SUBFAMILY 0 GROUP B"/>
    <property type="match status" value="1"/>
</dbReference>
<keyword evidence="5" id="KW-0678">Repressor</keyword>
<comment type="subcellular location">
    <subcellularLocation>
        <location evidence="2">Cytoplasm</location>
    </subcellularLocation>
    <subcellularLocation>
        <location evidence="1">Nucleus</location>
    </subcellularLocation>
</comment>
<feature type="region of interest" description="Disordered" evidence="9">
    <location>
        <begin position="308"/>
        <end position="334"/>
    </location>
</feature>
<evidence type="ECO:0000256" key="1">
    <source>
        <dbReference type="ARBA" id="ARBA00004123"/>
    </source>
</evidence>
<keyword evidence="7" id="KW-0804">Transcription</keyword>
<dbReference type="InterPro" id="IPR033544">
    <property type="entry name" value="NR0B1/2"/>
</dbReference>
<dbReference type="SMART" id="SM00430">
    <property type="entry name" value="HOLI"/>
    <property type="match status" value="1"/>
</dbReference>
<keyword evidence="4" id="KW-0963">Cytoplasm</keyword>
<dbReference type="PANTHER" id="PTHR24081:SF8">
    <property type="entry name" value="NR LBD DOMAIN-CONTAINING PROTEIN"/>
    <property type="match status" value="1"/>
</dbReference>
<dbReference type="Proteomes" id="UP000828390">
    <property type="component" value="Unassembled WGS sequence"/>
</dbReference>
<dbReference type="InterPro" id="IPR000536">
    <property type="entry name" value="Nucl_hrmn_rcpt_lig-bd"/>
</dbReference>
<dbReference type="OrthoDB" id="9926883at2759"/>
<dbReference type="PROSITE" id="PS51843">
    <property type="entry name" value="NR_LBD"/>
    <property type="match status" value="1"/>
</dbReference>
<evidence type="ECO:0000313" key="11">
    <source>
        <dbReference type="EMBL" id="KAH3822122.1"/>
    </source>
</evidence>
<reference evidence="11" key="2">
    <citation type="submission" date="2020-11" db="EMBL/GenBank/DDBJ databases">
        <authorList>
            <person name="McCartney M.A."/>
            <person name="Auch B."/>
            <person name="Kono T."/>
            <person name="Mallez S."/>
            <person name="Becker A."/>
            <person name="Gohl D.M."/>
            <person name="Silverstein K.A.T."/>
            <person name="Koren S."/>
            <person name="Bechman K.B."/>
            <person name="Herman A."/>
            <person name="Abrahante J.E."/>
            <person name="Garbe J."/>
        </authorList>
    </citation>
    <scope>NUCLEOTIDE SEQUENCE</scope>
    <source>
        <strain evidence="11">Duluth1</strain>
        <tissue evidence="11">Whole animal</tissue>
    </source>
</reference>
<keyword evidence="12" id="KW-1185">Reference proteome</keyword>
<feature type="compositionally biased region" description="Low complexity" evidence="9">
    <location>
        <begin position="224"/>
        <end position="233"/>
    </location>
</feature>
<dbReference type="SUPFAM" id="SSF48508">
    <property type="entry name" value="Nuclear receptor ligand-binding domain"/>
    <property type="match status" value="1"/>
</dbReference>
<comment type="caution">
    <text evidence="11">The sequence shown here is derived from an EMBL/GenBank/DDBJ whole genome shotgun (WGS) entry which is preliminary data.</text>
</comment>